<dbReference type="GO" id="GO:0001666">
    <property type="term" value="P:response to hypoxia"/>
    <property type="evidence" value="ECO:0007669"/>
    <property type="project" value="TreeGrafter"/>
</dbReference>
<dbReference type="GO" id="GO:0051701">
    <property type="term" value="P:biological process involved in interaction with host"/>
    <property type="evidence" value="ECO:0007669"/>
    <property type="project" value="TreeGrafter"/>
</dbReference>
<evidence type="ECO:0000256" key="4">
    <source>
        <dbReference type="ARBA" id="ARBA00013244"/>
    </source>
</evidence>
<comment type="pathway">
    <text evidence="1">Glycerolipid metabolism; triacylglycerol biosynthesis.</text>
</comment>
<accession>A0A1X2EEM6</accession>
<dbReference type="GO" id="GO:0004144">
    <property type="term" value="F:diacylglycerol O-acyltransferase activity"/>
    <property type="evidence" value="ECO:0007669"/>
    <property type="project" value="UniProtKB-EC"/>
</dbReference>
<dbReference type="EC" id="2.3.1.20" evidence="4"/>
<keyword evidence="5" id="KW-0444">Lipid biosynthesis</keyword>
<keyword evidence="15" id="KW-1185">Reference proteome</keyword>
<reference evidence="14 15" key="1">
    <citation type="submission" date="2016-01" db="EMBL/GenBank/DDBJ databases">
        <title>The new phylogeny of the genus Mycobacterium.</title>
        <authorList>
            <person name="Tarcisio F."/>
            <person name="Conor M."/>
            <person name="Antonella G."/>
            <person name="Elisabetta G."/>
            <person name="Giulia F.S."/>
            <person name="Sara T."/>
            <person name="Anna F."/>
            <person name="Clotilde B."/>
            <person name="Roberto B."/>
            <person name="Veronica D.S."/>
            <person name="Fabio R."/>
            <person name="Monica P."/>
            <person name="Olivier J."/>
            <person name="Enrico T."/>
            <person name="Nicola S."/>
        </authorList>
    </citation>
    <scope>NUCLEOTIDE SEQUENCE [LARGE SCALE GENOMIC DNA]</scope>
    <source>
        <strain evidence="14 15">DSM 44166</strain>
    </source>
</reference>
<dbReference type="PANTHER" id="PTHR31650">
    <property type="entry name" value="O-ACYLTRANSFERASE (WSD1-LIKE) FAMILY PROTEIN"/>
    <property type="match status" value="1"/>
</dbReference>
<comment type="similarity">
    <text evidence="3">Belongs to the long-chain O-acyltransferase family.</text>
</comment>
<evidence type="ECO:0000256" key="8">
    <source>
        <dbReference type="ARBA" id="ARBA00023098"/>
    </source>
</evidence>
<keyword evidence="9 14" id="KW-0012">Acyltransferase</keyword>
<dbReference type="GO" id="GO:0006071">
    <property type="term" value="P:glycerol metabolic process"/>
    <property type="evidence" value="ECO:0007669"/>
    <property type="project" value="UniProtKB-KW"/>
</dbReference>
<evidence type="ECO:0000259" key="13">
    <source>
        <dbReference type="Pfam" id="PF06974"/>
    </source>
</evidence>
<evidence type="ECO:0000256" key="10">
    <source>
        <dbReference type="ARBA" id="ARBA00048109"/>
    </source>
</evidence>
<name>A0A1X2EEM6_MYCSZ</name>
<protein>
    <recommendedName>
        <fullName evidence="4">diacylglycerol O-acyltransferase</fullName>
        <ecNumber evidence="4">2.3.1.20</ecNumber>
    </recommendedName>
</protein>
<dbReference type="AlphaFoldDB" id="A0A1X2EEM6"/>
<keyword evidence="7" id="KW-0319">Glycerol metabolism</keyword>
<dbReference type="InterPro" id="IPR004255">
    <property type="entry name" value="O-acyltransferase_WSD1_N"/>
</dbReference>
<dbReference type="UniPathway" id="UPA00282"/>
<evidence type="ECO:0000256" key="9">
    <source>
        <dbReference type="ARBA" id="ARBA00023315"/>
    </source>
</evidence>
<evidence type="ECO:0000256" key="6">
    <source>
        <dbReference type="ARBA" id="ARBA00022679"/>
    </source>
</evidence>
<dbReference type="Pfam" id="PF06974">
    <property type="entry name" value="WS_DGAT_C"/>
    <property type="match status" value="1"/>
</dbReference>
<dbReference type="GO" id="GO:0071731">
    <property type="term" value="P:response to nitric oxide"/>
    <property type="evidence" value="ECO:0007669"/>
    <property type="project" value="TreeGrafter"/>
</dbReference>
<evidence type="ECO:0000259" key="12">
    <source>
        <dbReference type="Pfam" id="PF03007"/>
    </source>
</evidence>
<dbReference type="Pfam" id="PF03007">
    <property type="entry name" value="WS_DGAT_cat"/>
    <property type="match status" value="1"/>
</dbReference>
<evidence type="ECO:0000256" key="5">
    <source>
        <dbReference type="ARBA" id="ARBA00022516"/>
    </source>
</evidence>
<proteinExistence type="inferred from homology"/>
<feature type="domain" description="O-acyltransferase WSD1 C-terminal" evidence="13">
    <location>
        <begin position="206"/>
        <end position="335"/>
    </location>
</feature>
<gene>
    <name evidence="14" type="ORF">AWC27_02580</name>
</gene>
<keyword evidence="6 14" id="KW-0808">Transferase</keyword>
<dbReference type="GO" id="GO:0019432">
    <property type="term" value="P:triglyceride biosynthetic process"/>
    <property type="evidence" value="ECO:0007669"/>
    <property type="project" value="UniProtKB-UniPathway"/>
</dbReference>
<evidence type="ECO:0000256" key="7">
    <source>
        <dbReference type="ARBA" id="ARBA00022798"/>
    </source>
</evidence>
<dbReference type="InterPro" id="IPR045034">
    <property type="entry name" value="O-acyltransferase_WSD1-like"/>
</dbReference>
<evidence type="ECO:0000256" key="1">
    <source>
        <dbReference type="ARBA" id="ARBA00004771"/>
    </source>
</evidence>
<dbReference type="InterPro" id="IPR009721">
    <property type="entry name" value="O-acyltransferase_WSD1_C"/>
</dbReference>
<dbReference type="PANTHER" id="PTHR31650:SF1">
    <property type="entry name" value="WAX ESTER SYNTHASE_DIACYLGLYCEROL ACYLTRANSFERASE 4-RELATED"/>
    <property type="match status" value="1"/>
</dbReference>
<comment type="caution">
    <text evidence="14">The sequence shown here is derived from an EMBL/GenBank/DDBJ whole genome shotgun (WGS) entry which is preliminary data.</text>
</comment>
<evidence type="ECO:0000313" key="14">
    <source>
        <dbReference type="EMBL" id="ORW99382.1"/>
    </source>
</evidence>
<evidence type="ECO:0000256" key="11">
    <source>
        <dbReference type="SAM" id="MobiDB-lite"/>
    </source>
</evidence>
<evidence type="ECO:0000313" key="15">
    <source>
        <dbReference type="Proteomes" id="UP000193317"/>
    </source>
</evidence>
<comment type="pathway">
    <text evidence="2">Lipid metabolism.</text>
</comment>
<sequence length="376" mass="40933">MQSIPRCGDHALDLTRQVRRWALPQPGDEGELFRAVAHALERPLDAGHPLWECWIIEGLTGNRWAILMKINHDMADDISAARLLTLLCDDADHDMFANHAAAQHVSSAHNPGSWADALRRAPVTVLKAAAQVATLPLAWTSPPAPTSTRRRYRTVRVPRAAVDAVCRKFGVTANDVALAAVTEGFRSVLLRRGQQPRADSLPTSAAMLPHLPVEHPDPVARLHTVSSQLHRPGRSDQRPDTPFVLCTKAIQALMRIPQQGLIALATNAPGPRHRLRLMGQRLDQLLPIPPTALQLSTGVAVLSYGDELVFGITAADDAAVEMEQLAAGIELGMARLEALSQDSVLLFSRDRRKRSSRTSPGGAGRRATSPPVRARH</sequence>
<dbReference type="GO" id="GO:0005886">
    <property type="term" value="C:plasma membrane"/>
    <property type="evidence" value="ECO:0007669"/>
    <property type="project" value="TreeGrafter"/>
</dbReference>
<keyword evidence="8" id="KW-0443">Lipid metabolism</keyword>
<dbReference type="Proteomes" id="UP000193317">
    <property type="component" value="Unassembled WGS sequence"/>
</dbReference>
<feature type="region of interest" description="Disordered" evidence="11">
    <location>
        <begin position="349"/>
        <end position="376"/>
    </location>
</feature>
<dbReference type="EMBL" id="LQPW01000109">
    <property type="protein sequence ID" value="ORW99382.1"/>
    <property type="molecule type" value="Genomic_DNA"/>
</dbReference>
<comment type="catalytic activity">
    <reaction evidence="10">
        <text>an acyl-CoA + a 1,2-diacyl-sn-glycerol = a triacyl-sn-glycerol + CoA</text>
        <dbReference type="Rhea" id="RHEA:10868"/>
        <dbReference type="ChEBI" id="CHEBI:17815"/>
        <dbReference type="ChEBI" id="CHEBI:57287"/>
        <dbReference type="ChEBI" id="CHEBI:58342"/>
        <dbReference type="ChEBI" id="CHEBI:64615"/>
        <dbReference type="EC" id="2.3.1.20"/>
    </reaction>
</comment>
<evidence type="ECO:0000256" key="2">
    <source>
        <dbReference type="ARBA" id="ARBA00005189"/>
    </source>
</evidence>
<evidence type="ECO:0000256" key="3">
    <source>
        <dbReference type="ARBA" id="ARBA00009587"/>
    </source>
</evidence>
<organism evidence="14 15">
    <name type="scientific">Mycobacterium szulgai</name>
    <dbReference type="NCBI Taxonomy" id="1787"/>
    <lineage>
        <taxon>Bacteria</taxon>
        <taxon>Bacillati</taxon>
        <taxon>Actinomycetota</taxon>
        <taxon>Actinomycetes</taxon>
        <taxon>Mycobacteriales</taxon>
        <taxon>Mycobacteriaceae</taxon>
        <taxon>Mycobacterium</taxon>
    </lineage>
</organism>
<feature type="domain" description="O-acyltransferase WSD1-like N-terminal" evidence="12">
    <location>
        <begin position="9"/>
        <end position="177"/>
    </location>
</feature>